<organism evidence="2">
    <name type="scientific">Lichtheimia ramosa</name>
    <dbReference type="NCBI Taxonomy" id="688394"/>
    <lineage>
        <taxon>Eukaryota</taxon>
        <taxon>Fungi</taxon>
        <taxon>Fungi incertae sedis</taxon>
        <taxon>Mucoromycota</taxon>
        <taxon>Mucoromycotina</taxon>
        <taxon>Mucoromycetes</taxon>
        <taxon>Mucorales</taxon>
        <taxon>Lichtheimiaceae</taxon>
        <taxon>Lichtheimia</taxon>
    </lineage>
</organism>
<sequence length="212" mass="24179">MVLEYHRQRFTTYKNHVRRHWPGVDPYPITADKLLRLINDKKDTMGLIALRNLIYSQKKHPSHGPEWKREVLKHPQVAALLKEVTAASKNQQQQTPKSSMNIDHPLEQVTFASNDMSSQPKRRPGRPAGCMNMSKMTMLSQLGTTMQSPTRKRGGPLGVKDKKRRYPYGSTKTMTKTDTTQTKRAYMGSKAKLSSSKRVRFAIERPDGDNGT</sequence>
<proteinExistence type="predicted"/>
<accession>A0A077X0R7</accession>
<dbReference type="AlphaFoldDB" id="A0A077X0R7"/>
<dbReference type="OrthoDB" id="10505396at2759"/>
<feature type="compositionally biased region" description="Polar residues" evidence="1">
    <location>
        <begin position="134"/>
        <end position="149"/>
    </location>
</feature>
<evidence type="ECO:0000313" key="2">
    <source>
        <dbReference type="EMBL" id="CDS12632.1"/>
    </source>
</evidence>
<name>A0A077X0R7_9FUNG</name>
<gene>
    <name evidence="2" type="ORF">LRAMOSA04818</name>
</gene>
<protein>
    <submittedName>
        <fullName evidence="2">Uncharacterized protein</fullName>
    </submittedName>
</protein>
<evidence type="ECO:0000256" key="1">
    <source>
        <dbReference type="SAM" id="MobiDB-lite"/>
    </source>
</evidence>
<reference evidence="2" key="1">
    <citation type="journal article" date="2014" name="Genome Announc.">
        <title>De novo whole-genome sequence and genome annotation of Lichtheimia ramosa.</title>
        <authorList>
            <person name="Linde J."/>
            <person name="Schwartze V."/>
            <person name="Binder U."/>
            <person name="Lass-Florl C."/>
            <person name="Voigt K."/>
            <person name="Horn F."/>
        </authorList>
    </citation>
    <scope>NUCLEOTIDE SEQUENCE</scope>
    <source>
        <strain evidence="2">JMRC FSU:6197</strain>
    </source>
</reference>
<feature type="compositionally biased region" description="Low complexity" evidence="1">
    <location>
        <begin position="171"/>
        <end position="183"/>
    </location>
</feature>
<feature type="region of interest" description="Disordered" evidence="1">
    <location>
        <begin position="111"/>
        <end position="193"/>
    </location>
</feature>
<dbReference type="EMBL" id="LK023368">
    <property type="protein sequence ID" value="CDS12632.1"/>
    <property type="molecule type" value="Genomic_DNA"/>
</dbReference>